<dbReference type="OrthoDB" id="9766486at2"/>
<dbReference type="Pfam" id="PF13193">
    <property type="entry name" value="AMP-binding_C"/>
    <property type="match status" value="1"/>
</dbReference>
<keyword evidence="6" id="KW-0547">Nucleotide-binding</keyword>
<dbReference type="GO" id="GO:0004467">
    <property type="term" value="F:long-chain fatty acid-CoA ligase activity"/>
    <property type="evidence" value="ECO:0007669"/>
    <property type="project" value="UniProtKB-EC"/>
</dbReference>
<comment type="subcellular location">
    <subcellularLocation>
        <location evidence="2">Membrane</location>
        <topology evidence="2">Peripheral membrane protein</topology>
    </subcellularLocation>
</comment>
<keyword evidence="10" id="KW-0443">Lipid metabolism</keyword>
<dbReference type="PANTHER" id="PTHR43767:SF8">
    <property type="entry name" value="LONG-CHAIN-FATTY-ACID--COA LIGASE"/>
    <property type="match status" value="1"/>
</dbReference>
<dbReference type="NCBIfam" id="NF005463">
    <property type="entry name" value="PRK07059.1"/>
    <property type="match status" value="1"/>
</dbReference>
<evidence type="ECO:0000256" key="4">
    <source>
        <dbReference type="ARBA" id="ARBA00006432"/>
    </source>
</evidence>
<evidence type="ECO:0000256" key="6">
    <source>
        <dbReference type="ARBA" id="ARBA00022741"/>
    </source>
</evidence>
<accession>A0A0N1JST7</accession>
<evidence type="ECO:0000259" key="16">
    <source>
        <dbReference type="Pfam" id="PF13193"/>
    </source>
</evidence>
<evidence type="ECO:0000256" key="7">
    <source>
        <dbReference type="ARBA" id="ARBA00022832"/>
    </source>
</evidence>
<evidence type="ECO:0000313" key="17">
    <source>
        <dbReference type="EMBL" id="KPC52948.1"/>
    </source>
</evidence>
<dbReference type="FunFam" id="3.40.50.12780:FF:000003">
    <property type="entry name" value="Long-chain-fatty-acid--CoA ligase FadD"/>
    <property type="match status" value="1"/>
</dbReference>
<dbReference type="CDD" id="cd05936">
    <property type="entry name" value="FC-FACS_FadD_like"/>
    <property type="match status" value="1"/>
</dbReference>
<dbReference type="AlphaFoldDB" id="A0A0N1JST7"/>
<dbReference type="InterPro" id="IPR045851">
    <property type="entry name" value="AMP-bd_C_sf"/>
</dbReference>
<keyword evidence="8" id="KW-0067">ATP-binding</keyword>
<comment type="cofactor">
    <cofactor evidence="1">
        <name>Mg(2+)</name>
        <dbReference type="ChEBI" id="CHEBI:18420"/>
    </cofactor>
</comment>
<evidence type="ECO:0000313" key="18">
    <source>
        <dbReference type="Proteomes" id="UP000037939"/>
    </source>
</evidence>
<dbReference type="Gene3D" id="3.30.300.30">
    <property type="match status" value="1"/>
</dbReference>
<dbReference type="SUPFAM" id="SSF56801">
    <property type="entry name" value="Acetyl-CoA synthetase-like"/>
    <property type="match status" value="1"/>
</dbReference>
<comment type="pathway">
    <text evidence="3">Lipid metabolism; fatty acid beta-oxidation.</text>
</comment>
<dbReference type="NCBIfam" id="NF006523">
    <property type="entry name" value="PRK08974.1"/>
    <property type="match status" value="1"/>
</dbReference>
<keyword evidence="11" id="KW-0472">Membrane</keyword>
<keyword evidence="5 17" id="KW-0436">Ligase</keyword>
<evidence type="ECO:0000256" key="13">
    <source>
        <dbReference type="ARBA" id="ARBA00039545"/>
    </source>
</evidence>
<reference evidence="17 18" key="1">
    <citation type="submission" date="2015-07" db="EMBL/GenBank/DDBJ databases">
        <title>Draft genome sequence of the Amantichitinum ursilacus IGB-41, a new chitin-degrading bacterium.</title>
        <authorList>
            <person name="Kirstahler P."/>
            <person name="Guenther M."/>
            <person name="Grumaz C."/>
            <person name="Rupp S."/>
            <person name="Zibek S."/>
            <person name="Sohn K."/>
        </authorList>
    </citation>
    <scope>NUCLEOTIDE SEQUENCE [LARGE SCALE GENOMIC DNA]</scope>
    <source>
        <strain evidence="17 18">IGB-41</strain>
    </source>
</reference>
<dbReference type="EMBL" id="LAQT01000008">
    <property type="protein sequence ID" value="KPC52948.1"/>
    <property type="molecule type" value="Genomic_DNA"/>
</dbReference>
<dbReference type="InterPro" id="IPR050237">
    <property type="entry name" value="ATP-dep_AMP-bd_enzyme"/>
</dbReference>
<feature type="domain" description="AMP-dependent synthetase/ligase" evidence="15">
    <location>
        <begin position="30"/>
        <end position="419"/>
    </location>
</feature>
<evidence type="ECO:0000256" key="10">
    <source>
        <dbReference type="ARBA" id="ARBA00023098"/>
    </source>
</evidence>
<dbReference type="PROSITE" id="PS00455">
    <property type="entry name" value="AMP_BINDING"/>
    <property type="match status" value="1"/>
</dbReference>
<dbReference type="Gene3D" id="3.40.50.12780">
    <property type="entry name" value="N-terminal domain of ligase-like"/>
    <property type="match status" value="1"/>
</dbReference>
<evidence type="ECO:0000256" key="2">
    <source>
        <dbReference type="ARBA" id="ARBA00004170"/>
    </source>
</evidence>
<evidence type="ECO:0000259" key="15">
    <source>
        <dbReference type="Pfam" id="PF00501"/>
    </source>
</evidence>
<evidence type="ECO:0000256" key="9">
    <source>
        <dbReference type="ARBA" id="ARBA00022842"/>
    </source>
</evidence>
<gene>
    <name evidence="17" type="primary">fadD</name>
    <name evidence="17" type="ORF">WG78_10675</name>
</gene>
<dbReference type="Proteomes" id="UP000037939">
    <property type="component" value="Unassembled WGS sequence"/>
</dbReference>
<organism evidence="17 18">
    <name type="scientific">Amantichitinum ursilacus</name>
    <dbReference type="NCBI Taxonomy" id="857265"/>
    <lineage>
        <taxon>Bacteria</taxon>
        <taxon>Pseudomonadati</taxon>
        <taxon>Pseudomonadota</taxon>
        <taxon>Betaproteobacteria</taxon>
        <taxon>Neisseriales</taxon>
        <taxon>Chitinibacteraceae</taxon>
        <taxon>Amantichitinum</taxon>
    </lineage>
</organism>
<evidence type="ECO:0000256" key="14">
    <source>
        <dbReference type="ARBA" id="ARBA00042773"/>
    </source>
</evidence>
<dbReference type="InterPro" id="IPR042099">
    <property type="entry name" value="ANL_N_sf"/>
</dbReference>
<dbReference type="InterPro" id="IPR025110">
    <property type="entry name" value="AMP-bd_C"/>
</dbReference>
<comment type="caution">
    <text evidence="17">The sequence shown here is derived from an EMBL/GenBank/DDBJ whole genome shotgun (WGS) entry which is preliminary data.</text>
</comment>
<sequence>MERPWFASYPAGVPHEINPAEFTSIPDVMKQTVARYADRDAFINMGKAITYQELDQLSTAFAAYLQQTLRLSRGARVGIMMPNLLQYPVALFGILKAGMVVVNINPLYTPRELEHQLKDSGAEAIVIVANFAHTLDKCIGKTAVKHVIVSQIGDMLDFPKRQLVNAVIKYIKKMVPAYNLPGAVSFNHALADGRAQTLAPVNLTLDDLAFLQYTGGTTGVAKGAMLTHRNIVANMQQAHAWIGGVVADGRELIVTALPLYHIFSLTANGMIFTKIGATNLLITNPRDIPGFIKELGKYPVTAITGVNTLFNALVNHPDFLKLDFSSWKLTLGGGMAVQQPVADKWKKVTGVTLVEAYGLTETSPAAMINPMTLREYNGMIGLPVPSTDAQIRGEDGSVQPPGSAGELFIKGPQVMKGYWQRADETAKVIGADGYLATGDVAIMSPTGFFRIADRKKDMVLVSGFNVYPNEVEDVVARHPGVLEVACVGVPDDKSGEAVKIFVVRKDPTLTEAALIAYCREQLTNYKVPRKVEFRDALPKSNVGKILRRELRDHQ</sequence>
<dbReference type="EC" id="6.2.1.3" evidence="12"/>
<dbReference type="InterPro" id="IPR000873">
    <property type="entry name" value="AMP-dep_synth/lig_dom"/>
</dbReference>
<comment type="similarity">
    <text evidence="4">Belongs to the ATP-dependent AMP-binding enzyme family.</text>
</comment>
<evidence type="ECO:0000256" key="5">
    <source>
        <dbReference type="ARBA" id="ARBA00022598"/>
    </source>
</evidence>
<dbReference type="GO" id="GO:0016020">
    <property type="term" value="C:membrane"/>
    <property type="evidence" value="ECO:0007669"/>
    <property type="project" value="UniProtKB-SubCell"/>
</dbReference>
<evidence type="ECO:0000256" key="11">
    <source>
        <dbReference type="ARBA" id="ARBA00023136"/>
    </source>
</evidence>
<feature type="domain" description="AMP-binding enzyme C-terminal" evidence="16">
    <location>
        <begin position="470"/>
        <end position="544"/>
    </location>
</feature>
<evidence type="ECO:0000256" key="3">
    <source>
        <dbReference type="ARBA" id="ARBA00005005"/>
    </source>
</evidence>
<keyword evidence="7" id="KW-0276">Fatty acid metabolism</keyword>
<dbReference type="PANTHER" id="PTHR43767">
    <property type="entry name" value="LONG-CHAIN-FATTY-ACID--COA LIGASE"/>
    <property type="match status" value="1"/>
</dbReference>
<dbReference type="GO" id="GO:0005524">
    <property type="term" value="F:ATP binding"/>
    <property type="evidence" value="ECO:0007669"/>
    <property type="project" value="UniProtKB-KW"/>
</dbReference>
<dbReference type="RefSeq" id="WP_053937789.1">
    <property type="nucleotide sequence ID" value="NZ_LAQT01000008.1"/>
</dbReference>
<evidence type="ECO:0000256" key="12">
    <source>
        <dbReference type="ARBA" id="ARBA00026121"/>
    </source>
</evidence>
<dbReference type="Pfam" id="PF00501">
    <property type="entry name" value="AMP-binding"/>
    <property type="match status" value="1"/>
</dbReference>
<name>A0A0N1JST7_9NEIS</name>
<protein>
    <recommendedName>
        <fullName evidence="13">Long-chain-fatty-acid--CoA ligase</fullName>
        <ecNumber evidence="12">6.2.1.3</ecNumber>
    </recommendedName>
    <alternativeName>
        <fullName evidence="14">Long-chain acyl-CoA synthetase</fullName>
    </alternativeName>
</protein>
<dbReference type="STRING" id="857265.WG78_10675"/>
<keyword evidence="9" id="KW-0460">Magnesium</keyword>
<keyword evidence="18" id="KW-1185">Reference proteome</keyword>
<dbReference type="PATRIC" id="fig|857265.3.peg.2194"/>
<dbReference type="FunFam" id="3.30.300.30:FF:000006">
    <property type="entry name" value="Long-chain-fatty-acid--CoA ligase FadD"/>
    <property type="match status" value="1"/>
</dbReference>
<proteinExistence type="inferred from homology"/>
<evidence type="ECO:0000256" key="8">
    <source>
        <dbReference type="ARBA" id="ARBA00022840"/>
    </source>
</evidence>
<evidence type="ECO:0000256" key="1">
    <source>
        <dbReference type="ARBA" id="ARBA00001946"/>
    </source>
</evidence>
<dbReference type="InterPro" id="IPR020845">
    <property type="entry name" value="AMP-binding_CS"/>
</dbReference>